<dbReference type="InterPro" id="IPR008309">
    <property type="entry name" value="YdbL"/>
</dbReference>
<name>A0A1F6D3K2_HANXR</name>
<dbReference type="EMBL" id="MFKF01000053">
    <property type="protein sequence ID" value="OGG56023.1"/>
    <property type="molecule type" value="Genomic_DNA"/>
</dbReference>
<dbReference type="Pfam" id="PF07027">
    <property type="entry name" value="DUF1318"/>
    <property type="match status" value="1"/>
</dbReference>
<protein>
    <recommendedName>
        <fullName evidence="3">DUF1318 domain-containing protein</fullName>
    </recommendedName>
</protein>
<sequence length="182" mass="20962">MRYLYLWPALTSLALGCTVNVPQVKVTGEKTALENQIIGTYREIEEDVWMVASVRGAEPGEKIDLSDEKRAVLEAIRNRSFNRDDIDEFKKDGAVGESREGLLEVRPNERMEKDPEYRKLVITILEEENRDRRIIARRVTEVMGAKGPADERTTMAAFARLNREQARPGEWVQQDDGKWVRK</sequence>
<reference evidence="1 2" key="1">
    <citation type="journal article" date="2016" name="Nat. Commun.">
        <title>Thousands of microbial genomes shed light on interconnected biogeochemical processes in an aquifer system.</title>
        <authorList>
            <person name="Anantharaman K."/>
            <person name="Brown C.T."/>
            <person name="Hug L.A."/>
            <person name="Sharon I."/>
            <person name="Castelle C.J."/>
            <person name="Probst A.J."/>
            <person name="Thomas B.C."/>
            <person name="Singh A."/>
            <person name="Wilkins M.J."/>
            <person name="Karaoz U."/>
            <person name="Brodie E.L."/>
            <person name="Williams K.H."/>
            <person name="Hubbard S.S."/>
            <person name="Banfield J.F."/>
        </authorList>
    </citation>
    <scope>NUCLEOTIDE SEQUENCE [LARGE SCALE GENOMIC DNA]</scope>
    <source>
        <strain evidence="2">RIFCSPLOWO2_12_FULL_64_10</strain>
    </source>
</reference>
<proteinExistence type="predicted"/>
<dbReference type="PROSITE" id="PS51257">
    <property type="entry name" value="PROKAR_LIPOPROTEIN"/>
    <property type="match status" value="1"/>
</dbReference>
<accession>A0A1F6D3K2</accession>
<evidence type="ECO:0000313" key="2">
    <source>
        <dbReference type="Proteomes" id="UP000178606"/>
    </source>
</evidence>
<comment type="caution">
    <text evidence="1">The sequence shown here is derived from an EMBL/GenBank/DDBJ whole genome shotgun (WGS) entry which is preliminary data.</text>
</comment>
<organism evidence="1 2">
    <name type="scientific">Handelsmanbacteria sp. (strain RIFCSPLOWO2_12_FULL_64_10)</name>
    <dbReference type="NCBI Taxonomy" id="1817868"/>
    <lineage>
        <taxon>Bacteria</taxon>
        <taxon>Candidatus Handelsmaniibacteriota</taxon>
    </lineage>
</organism>
<dbReference type="AlphaFoldDB" id="A0A1F6D3K2"/>
<gene>
    <name evidence="1" type="ORF">A3F84_28805</name>
</gene>
<dbReference type="Proteomes" id="UP000178606">
    <property type="component" value="Unassembled WGS sequence"/>
</dbReference>
<evidence type="ECO:0008006" key="3">
    <source>
        <dbReference type="Google" id="ProtNLM"/>
    </source>
</evidence>
<evidence type="ECO:0000313" key="1">
    <source>
        <dbReference type="EMBL" id="OGG56023.1"/>
    </source>
</evidence>